<evidence type="ECO:0000313" key="3">
    <source>
        <dbReference type="EMBL" id="MFC7443511.1"/>
    </source>
</evidence>
<dbReference type="RefSeq" id="WP_379867842.1">
    <property type="nucleotide sequence ID" value="NZ_JBHTBW010000087.1"/>
</dbReference>
<keyword evidence="4" id="KW-1185">Reference proteome</keyword>
<accession>A0ABW2RRN0</accession>
<evidence type="ECO:0000259" key="2">
    <source>
        <dbReference type="Pfam" id="PF07319"/>
    </source>
</evidence>
<dbReference type="CDD" id="cd00009">
    <property type="entry name" value="AAA"/>
    <property type="match status" value="1"/>
</dbReference>
<dbReference type="NCBIfam" id="NF006505">
    <property type="entry name" value="PRK08939.1"/>
    <property type="match status" value="1"/>
</dbReference>
<comment type="caution">
    <text evidence="3">The sequence shown here is derived from an EMBL/GenBank/DDBJ whole genome shotgun (WGS) entry which is preliminary data.</text>
</comment>
<proteinExistence type="predicted"/>
<name>A0ABW2RRN0_9BACL</name>
<dbReference type="Proteomes" id="UP001596500">
    <property type="component" value="Unassembled WGS sequence"/>
</dbReference>
<evidence type="ECO:0000259" key="1">
    <source>
        <dbReference type="Pfam" id="PF01695"/>
    </source>
</evidence>
<dbReference type="PANTHER" id="PTHR30050">
    <property type="entry name" value="CHROMOSOMAL REPLICATION INITIATOR PROTEIN DNAA"/>
    <property type="match status" value="1"/>
</dbReference>
<dbReference type="EMBL" id="JBHTBW010000087">
    <property type="protein sequence ID" value="MFC7443511.1"/>
    <property type="molecule type" value="Genomic_DNA"/>
</dbReference>
<dbReference type="Gene3D" id="3.40.50.300">
    <property type="entry name" value="P-loop containing nucleotide triphosphate hydrolases"/>
    <property type="match status" value="1"/>
</dbReference>
<sequence length="305" mass="35370">MKDIKSFLSAKRQIDVNNLLNETMNHPLIIEFSGHHPDVPFEEYKKSLSHLRQYIKDQEACLRCPGLDDCPNQQKGYESILKRTETGIERKVRPCGKLEAQWREERRKRLIRSFYIPREIIEATFDSIAPNNDRYHVICEAIDFCTSVGENIHETKGLYLWGDFGVGKSRIAGAICNKLTEFDIDSLMVHVPELINELKDGIRDGSVNEKLDVYKKCSVLILDDIGSETMTSWVRDDIFSSVLQYRMAERLPTVYTSNKNLNQLQEHFANAKGDYDELKAARIMERIGHHVKPFHVKGRNWREGR</sequence>
<dbReference type="Pfam" id="PF07319">
    <property type="entry name" value="DnaI_N"/>
    <property type="match status" value="1"/>
</dbReference>
<feature type="domain" description="Primosomal DnaI N-terminal" evidence="2">
    <location>
        <begin position="1"/>
        <end position="84"/>
    </location>
</feature>
<organism evidence="3 4">
    <name type="scientific">Laceyella putida</name>
    <dbReference type="NCBI Taxonomy" id="110101"/>
    <lineage>
        <taxon>Bacteria</taxon>
        <taxon>Bacillati</taxon>
        <taxon>Bacillota</taxon>
        <taxon>Bacilli</taxon>
        <taxon>Bacillales</taxon>
        <taxon>Thermoactinomycetaceae</taxon>
        <taxon>Laceyella</taxon>
    </lineage>
</organism>
<feature type="domain" description="IstB-like ATP-binding" evidence="1">
    <location>
        <begin position="152"/>
        <end position="302"/>
    </location>
</feature>
<reference evidence="4" key="1">
    <citation type="journal article" date="2019" name="Int. J. Syst. Evol. Microbiol.">
        <title>The Global Catalogue of Microorganisms (GCM) 10K type strain sequencing project: providing services to taxonomists for standard genome sequencing and annotation.</title>
        <authorList>
            <consortium name="The Broad Institute Genomics Platform"/>
            <consortium name="The Broad Institute Genome Sequencing Center for Infectious Disease"/>
            <person name="Wu L."/>
            <person name="Ma J."/>
        </authorList>
    </citation>
    <scope>NUCLEOTIDE SEQUENCE [LARGE SCALE GENOMIC DNA]</scope>
    <source>
        <strain evidence="4">CGMCC 1.12942</strain>
    </source>
</reference>
<dbReference type="InterPro" id="IPR027417">
    <property type="entry name" value="P-loop_NTPase"/>
</dbReference>
<evidence type="ECO:0000313" key="4">
    <source>
        <dbReference type="Proteomes" id="UP001596500"/>
    </source>
</evidence>
<protein>
    <submittedName>
        <fullName evidence="3">Primosomal protein DnaI</fullName>
    </submittedName>
</protein>
<gene>
    <name evidence="3" type="primary">dnaI</name>
    <name evidence="3" type="ORF">ACFQNG_20845</name>
</gene>
<dbReference type="InterPro" id="IPR009928">
    <property type="entry name" value="DnaI_N"/>
</dbReference>
<dbReference type="InterPro" id="IPR002611">
    <property type="entry name" value="IstB_ATP-bd"/>
</dbReference>
<dbReference type="SUPFAM" id="SSF52540">
    <property type="entry name" value="P-loop containing nucleoside triphosphate hydrolases"/>
    <property type="match status" value="1"/>
</dbReference>
<dbReference type="Pfam" id="PF01695">
    <property type="entry name" value="IstB_IS21"/>
    <property type="match status" value="1"/>
</dbReference>
<dbReference type="PANTHER" id="PTHR30050:SF8">
    <property type="entry name" value="PRIMOSOMAL PROTEIN DNAI"/>
    <property type="match status" value="1"/>
</dbReference>